<feature type="region of interest" description="Disordered" evidence="7">
    <location>
        <begin position="1177"/>
        <end position="1286"/>
    </location>
</feature>
<comment type="subcellular location">
    <subcellularLocation>
        <location evidence="1">Secreted</location>
    </subcellularLocation>
</comment>
<feature type="compositionally biased region" description="Basic and acidic residues" evidence="7">
    <location>
        <begin position="128"/>
        <end position="148"/>
    </location>
</feature>
<keyword evidence="6" id="KW-0645">Protease</keyword>
<dbReference type="GO" id="GO:0006508">
    <property type="term" value="P:proteolysis"/>
    <property type="evidence" value="ECO:0007669"/>
    <property type="project" value="UniProtKB-KW"/>
</dbReference>
<feature type="compositionally biased region" description="Basic and acidic residues" evidence="7">
    <location>
        <begin position="679"/>
        <end position="742"/>
    </location>
</feature>
<feature type="region of interest" description="Disordered" evidence="7">
    <location>
        <begin position="124"/>
        <end position="168"/>
    </location>
</feature>
<dbReference type="Pfam" id="PF00089">
    <property type="entry name" value="Trypsin"/>
    <property type="match status" value="1"/>
</dbReference>
<feature type="compositionally biased region" description="Basic and acidic residues" evidence="7">
    <location>
        <begin position="1"/>
        <end position="11"/>
    </location>
</feature>
<reference evidence="9 10" key="1">
    <citation type="submission" date="2021-06" db="EMBL/GenBank/DDBJ databases">
        <title>Caerostris darwini draft genome.</title>
        <authorList>
            <person name="Kono N."/>
            <person name="Arakawa K."/>
        </authorList>
    </citation>
    <scope>NUCLEOTIDE SEQUENCE [LARGE SCALE GENOMIC DNA]</scope>
</reference>
<keyword evidence="10" id="KW-1185">Reference proteome</keyword>
<name>A0AAV4R1Y5_9ARAC</name>
<feature type="region of interest" description="Disordered" evidence="7">
    <location>
        <begin position="1075"/>
        <end position="1095"/>
    </location>
</feature>
<dbReference type="InterPro" id="IPR043504">
    <property type="entry name" value="Peptidase_S1_PA_chymotrypsin"/>
</dbReference>
<keyword evidence="6" id="KW-0378">Hydrolase</keyword>
<gene>
    <name evidence="9" type="ORF">CDAR_127831</name>
</gene>
<feature type="compositionally biased region" description="Polar residues" evidence="7">
    <location>
        <begin position="1075"/>
        <end position="1085"/>
    </location>
</feature>
<dbReference type="Gene3D" id="2.40.10.10">
    <property type="entry name" value="Trypsin-like serine proteases"/>
    <property type="match status" value="1"/>
</dbReference>
<dbReference type="PANTHER" id="PTHR24252">
    <property type="entry name" value="ACROSIN-RELATED"/>
    <property type="match status" value="1"/>
</dbReference>
<dbReference type="CDD" id="cd00190">
    <property type="entry name" value="Tryp_SPc"/>
    <property type="match status" value="1"/>
</dbReference>
<dbReference type="InterPro" id="IPR001314">
    <property type="entry name" value="Peptidase_S1A"/>
</dbReference>
<feature type="compositionally biased region" description="Basic residues" evidence="7">
    <location>
        <begin position="1368"/>
        <end position="1382"/>
    </location>
</feature>
<feature type="domain" description="Peptidase S1" evidence="8">
    <location>
        <begin position="1521"/>
        <end position="1769"/>
    </location>
</feature>
<dbReference type="GO" id="GO:0005576">
    <property type="term" value="C:extracellular region"/>
    <property type="evidence" value="ECO:0007669"/>
    <property type="project" value="UniProtKB-SubCell"/>
</dbReference>
<dbReference type="EMBL" id="BPLQ01005472">
    <property type="protein sequence ID" value="GIY15076.1"/>
    <property type="molecule type" value="Genomic_DNA"/>
</dbReference>
<dbReference type="Proteomes" id="UP001054837">
    <property type="component" value="Unassembled WGS sequence"/>
</dbReference>
<feature type="compositionally biased region" description="Basic residues" evidence="7">
    <location>
        <begin position="1323"/>
        <end position="1341"/>
    </location>
</feature>
<proteinExistence type="predicted"/>
<dbReference type="InterPro" id="IPR001254">
    <property type="entry name" value="Trypsin_dom"/>
</dbReference>
<dbReference type="InterPro" id="IPR009003">
    <property type="entry name" value="Peptidase_S1_PA"/>
</dbReference>
<keyword evidence="4" id="KW-1015">Disulfide bond</keyword>
<feature type="compositionally biased region" description="Basic and acidic residues" evidence="7">
    <location>
        <begin position="1186"/>
        <end position="1195"/>
    </location>
</feature>
<feature type="compositionally biased region" description="Polar residues" evidence="7">
    <location>
        <begin position="838"/>
        <end position="849"/>
    </location>
</feature>
<keyword evidence="2" id="KW-0964">Secreted</keyword>
<feature type="compositionally biased region" description="Basic residues" evidence="7">
    <location>
        <begin position="1390"/>
        <end position="1400"/>
    </location>
</feature>
<dbReference type="InterPro" id="IPR033116">
    <property type="entry name" value="TRYPSIN_SER"/>
</dbReference>
<keyword evidence="5" id="KW-0325">Glycoprotein</keyword>
<dbReference type="PANTHER" id="PTHR24252:SF7">
    <property type="entry name" value="HYALIN"/>
    <property type="match status" value="1"/>
</dbReference>
<feature type="region of interest" description="Disordered" evidence="7">
    <location>
        <begin position="679"/>
        <end position="776"/>
    </location>
</feature>
<feature type="region of interest" description="Disordered" evidence="7">
    <location>
        <begin position="1"/>
        <end position="32"/>
    </location>
</feature>
<dbReference type="PROSITE" id="PS00134">
    <property type="entry name" value="TRYPSIN_HIS"/>
    <property type="match status" value="1"/>
</dbReference>
<feature type="compositionally biased region" description="Basic residues" evidence="7">
    <location>
        <begin position="1196"/>
        <end position="1207"/>
    </location>
</feature>
<dbReference type="GO" id="GO:0004252">
    <property type="term" value="F:serine-type endopeptidase activity"/>
    <property type="evidence" value="ECO:0007669"/>
    <property type="project" value="InterPro"/>
</dbReference>
<sequence length="1771" mass="204380">MVVRFRNERNETNSGNYTLDDILKSNNSDDESDKILIHQRNEKEDMKNKTESDKSLTHLKDRTAEIFNLNGTERIDLNSNEKVEETTLQKINKSSALSFRHTNKTTHLTKNEKRIEGEYRSMKASHNRNVETEHEGPITEEKETEKNVSHSFNSNDRAVESDSDKRKELEDSLYSVIVPNKNRELPHIPVTREIEEEEIVDYVFHSHNLSDEAVKSSVHTRNDAEKRKEIFEEKFHQLNFTSTEEPLDNNETIPLTNGKQIKETINFKFFDVNNETSAHMRINIEKHEELSEDVLKSMHNQTSVHLRSDMEKHKELSEDVLKSMNNRTSVHLKSDMEKHKELSEDVLKSMNNRTSVHLRSDMEKHKELSEDVLKSMNNRTSIHLRSDMEKHKELSEDVLKSMNNRTSVHLRSDMEKHKELSEDVLKSMNNRTSVHLRSDLENHKELSEDVLKSMNNRTSVHLRSDMENHKELSEDVLKSMNNRTSVHLRSDMEKYKELSEDVLKSMNNQTSVHLRSDMEKYKELSEDVLKSMNNRTSVHLRSDMEKYKELSEDVLKSLNNRMSVHLRSNTEKHKGLLEDVFHNQTLIHLKSGIEKYKEHTGYAIKPTEFAISNTENPVIELVKENIKESVIHSLIDDAKTLKKDSFVLNVNDKIIEGINQFANFKDRASQIVLELGNKKTDPNADKEERGVEYHLTDSKKDSEKFKIHDRNDTTDLRSSKQLKEDTEYEERNERIESAESRHTGVHNEFQESRESVYLQNNKTKNTDSEKSDQKISSLSQIELKDIPSLHFKSNTEIKSKISSDAQNVHEKVQKFEEANSHFHGNVKGILEIISHQNEPTDVSNKSISDLSELRSIETSKESQAKIEEQEEGDDSIHQMFQEGKRMLGHSILEMNNNPSKHIPSKIKATGFLNFKSSADNVPSHSFLSKKPEESDTLISHGLSAIKFKSGPFVLPRVRSRVNFYSNQNKGRENPILPNLQRSFKSGIGFRSDSGMGWKLRVKRHKGLKHYPTHKSLVHQNLENKSRDQYYIEDTTIQDFWNIPNQQENTELIPRDNFKTDKSPMRLLPGDQLQKNSVTVVNSPDASEQESGESLSRKKYFDTKHFSIARLSRNRPKHHNQKVAHPFNKLQNVPNKHVNDEATVTLSYNSEFMSETPNNHQPATSIKLKNIKNISNKRKNTKIHRRTALDRSDNTQKKHRKNSKHQKRIISGSHQKRIISEPHQKRNTKLQNLKIEPQSHNYPKLYHRRAFKANNRNDVSTPRNKTLPRQTWNASTGMKNSTGLSNNRTFMHATSKNIEKQIIAKKNNKATLDETTASTELKNSHGRKIQRSQSRKSSSKRKSNVENRSINNRRNKKHNKENSETDHRNPKHKTTSQKPKHKAVNQMSKHQLSRKRLQRHHRDVRSLMTSITPLEFRDDANTGLENATSRKTLNLKIAYGKEVTFYQPRDTNPFADYGVPPEEDEFEKIVHDGYKKHLFNRGKFSVAQLNKNFKVYKPEEKESSEDEVIGYRNGTSSQRQYIIGGRNVDTPWPWMVGIYEYPSMKFVCGGTLFDSQNILSAAHCFAKYAFLPRFAVVVGSLYRYDRTPEPHSDKVYQVKKVFLHKGFSMDCYCNDIAVLRLAEPLGPDHMPECIAHFDPAGVGENVTVLGWGDTAFHSNKEKSGMGTDILQRGDGLTIFPPKECRDIMSKIAGKQLPDNFGDYYICAGVPDGSRDACIGDSGGPLLHEDYDGMWSLVGVVSFGYKCAEPGVPGTYSRISYYIPWITKTLETP</sequence>
<comment type="caution">
    <text evidence="9">The sequence shown here is derived from an EMBL/GenBank/DDBJ whole genome shotgun (WGS) entry which is preliminary data.</text>
</comment>
<accession>A0AAV4R1Y5</accession>
<protein>
    <submittedName>
        <fullName evidence="9">Clotting factor B</fullName>
    </submittedName>
</protein>
<evidence type="ECO:0000256" key="2">
    <source>
        <dbReference type="ARBA" id="ARBA00022525"/>
    </source>
</evidence>
<feature type="compositionally biased region" description="Polar residues" evidence="7">
    <location>
        <begin position="1253"/>
        <end position="1286"/>
    </location>
</feature>
<evidence type="ECO:0000259" key="8">
    <source>
        <dbReference type="PROSITE" id="PS50240"/>
    </source>
</evidence>
<evidence type="ECO:0000256" key="3">
    <source>
        <dbReference type="ARBA" id="ARBA00022729"/>
    </source>
</evidence>
<evidence type="ECO:0000313" key="9">
    <source>
        <dbReference type="EMBL" id="GIY15076.1"/>
    </source>
</evidence>
<feature type="compositionally biased region" description="Basic and acidic residues" evidence="7">
    <location>
        <begin position="851"/>
        <end position="867"/>
    </location>
</feature>
<feature type="compositionally biased region" description="Basic and acidic residues" evidence="7">
    <location>
        <begin position="157"/>
        <end position="168"/>
    </location>
</feature>
<dbReference type="SMART" id="SM00020">
    <property type="entry name" value="Tryp_SPc"/>
    <property type="match status" value="1"/>
</dbReference>
<keyword evidence="3" id="KW-0732">Signal</keyword>
<evidence type="ECO:0000256" key="6">
    <source>
        <dbReference type="RuleBase" id="RU363034"/>
    </source>
</evidence>
<dbReference type="SUPFAM" id="SSF50494">
    <property type="entry name" value="Trypsin-like serine proteases"/>
    <property type="match status" value="1"/>
</dbReference>
<dbReference type="PROSITE" id="PS50240">
    <property type="entry name" value="TRYPSIN_DOM"/>
    <property type="match status" value="1"/>
</dbReference>
<evidence type="ECO:0000256" key="4">
    <source>
        <dbReference type="ARBA" id="ARBA00023157"/>
    </source>
</evidence>
<feature type="compositionally biased region" description="Basic and acidic residues" evidence="7">
    <location>
        <begin position="764"/>
        <end position="773"/>
    </location>
</feature>
<dbReference type="InterPro" id="IPR018114">
    <property type="entry name" value="TRYPSIN_HIS"/>
</dbReference>
<evidence type="ECO:0000313" key="10">
    <source>
        <dbReference type="Proteomes" id="UP001054837"/>
    </source>
</evidence>
<organism evidence="9 10">
    <name type="scientific">Caerostris darwini</name>
    <dbReference type="NCBI Taxonomy" id="1538125"/>
    <lineage>
        <taxon>Eukaryota</taxon>
        <taxon>Metazoa</taxon>
        <taxon>Ecdysozoa</taxon>
        <taxon>Arthropoda</taxon>
        <taxon>Chelicerata</taxon>
        <taxon>Arachnida</taxon>
        <taxon>Araneae</taxon>
        <taxon>Araneomorphae</taxon>
        <taxon>Entelegynae</taxon>
        <taxon>Araneoidea</taxon>
        <taxon>Araneidae</taxon>
        <taxon>Caerostris</taxon>
    </lineage>
</organism>
<evidence type="ECO:0000256" key="1">
    <source>
        <dbReference type="ARBA" id="ARBA00004613"/>
    </source>
</evidence>
<dbReference type="PRINTS" id="PR00722">
    <property type="entry name" value="CHYMOTRYPSIN"/>
</dbReference>
<feature type="region of interest" description="Disordered" evidence="7">
    <location>
        <begin position="1312"/>
        <end position="1400"/>
    </location>
</feature>
<dbReference type="FunFam" id="2.40.10.10:FF:000054">
    <property type="entry name" value="Complement C1r subcomponent"/>
    <property type="match status" value="1"/>
</dbReference>
<feature type="region of interest" description="Disordered" evidence="7">
    <location>
        <begin position="838"/>
        <end position="874"/>
    </location>
</feature>
<evidence type="ECO:0000256" key="7">
    <source>
        <dbReference type="SAM" id="MobiDB-lite"/>
    </source>
</evidence>
<keyword evidence="6" id="KW-0720">Serine protease</keyword>
<dbReference type="PROSITE" id="PS00135">
    <property type="entry name" value="TRYPSIN_SER"/>
    <property type="match status" value="1"/>
</dbReference>
<evidence type="ECO:0000256" key="5">
    <source>
        <dbReference type="ARBA" id="ARBA00023180"/>
    </source>
</evidence>